<accession>A0A2V1IKC4</accession>
<protein>
    <submittedName>
        <fullName evidence="2">Uncharacterized protein</fullName>
    </submittedName>
</protein>
<gene>
    <name evidence="2" type="ORF">C5O23_12795</name>
</gene>
<dbReference type="EMBL" id="PUEC01000042">
    <property type="protein sequence ID" value="PWB00437.1"/>
    <property type="molecule type" value="Genomic_DNA"/>
</dbReference>
<feature type="compositionally biased region" description="Polar residues" evidence="1">
    <location>
        <begin position="60"/>
        <end position="72"/>
    </location>
</feature>
<proteinExistence type="predicted"/>
<name>A0A2V1IKC4_9BACT</name>
<organism evidence="2 3">
    <name type="scientific">Duncaniella muris</name>
    <dbReference type="NCBI Taxonomy" id="2094150"/>
    <lineage>
        <taxon>Bacteria</taxon>
        <taxon>Pseudomonadati</taxon>
        <taxon>Bacteroidota</taxon>
        <taxon>Bacteroidia</taxon>
        <taxon>Bacteroidales</taxon>
        <taxon>Muribaculaceae</taxon>
        <taxon>Duncaniella</taxon>
    </lineage>
</organism>
<sequence>MKVKKSRNVPGTYPTRILISAELRSVTLNPKNKMETKTLIISGTKLSRQMPGTDLKKSTETNSMVEPQKYLS</sequence>
<comment type="caution">
    <text evidence="2">The sequence shown here is derived from an EMBL/GenBank/DDBJ whole genome shotgun (WGS) entry which is preliminary data.</text>
</comment>
<feature type="region of interest" description="Disordered" evidence="1">
    <location>
        <begin position="46"/>
        <end position="72"/>
    </location>
</feature>
<evidence type="ECO:0000313" key="2">
    <source>
        <dbReference type="EMBL" id="PWB00437.1"/>
    </source>
</evidence>
<keyword evidence="3" id="KW-1185">Reference proteome</keyword>
<dbReference type="Proteomes" id="UP000244905">
    <property type="component" value="Unassembled WGS sequence"/>
</dbReference>
<reference evidence="3" key="1">
    <citation type="submission" date="2018-02" db="EMBL/GenBank/DDBJ databases">
        <authorList>
            <person name="Clavel T."/>
            <person name="Strowig T."/>
        </authorList>
    </citation>
    <scope>NUCLEOTIDE SEQUENCE [LARGE SCALE GENOMIC DNA]</scope>
    <source>
        <strain evidence="3">DSM 103720</strain>
    </source>
</reference>
<evidence type="ECO:0000256" key="1">
    <source>
        <dbReference type="SAM" id="MobiDB-lite"/>
    </source>
</evidence>
<dbReference type="AlphaFoldDB" id="A0A2V1IKC4"/>
<evidence type="ECO:0000313" key="3">
    <source>
        <dbReference type="Proteomes" id="UP000244905"/>
    </source>
</evidence>